<keyword evidence="1" id="KW-0175">Coiled coil</keyword>
<proteinExistence type="predicted"/>
<accession>L0P1Y4</accession>
<feature type="coiled-coil region" evidence="1">
    <location>
        <begin position="522"/>
        <end position="612"/>
    </location>
</feature>
<sequence>MAVGGGVVFGWQKMGMGSGVARWVSQVFQNLGKIFPSTVHMICLYFGEDFITRRISPLKKRVPPMRRYTGPQDPTRDYKEAKIDVRVKLVCEKSLPSRVVATQILAVVSAEEKMRRLMKVGMENRQDDQEVALITIGVGMVTEKSLAPPSKKHRLVKVADKGGASSSSFISTRSSAKSAVDMAITEAKEVEAVEATKVKVAESLKRKTRKAKVPFYYDKNIFAVSASPGLIKQLEKENWKDFMSFVKENTALTEPVVEGSAAFGVVETDVVVEKKLKKSSVGKVTPKFLVRSRVQSTTPLAPENASVEKPIVTSLADGELIVEVIEGSSIARVVEEVVAPEVVTTTIEAATTTTEVVVETEVEIAEATVGTSSQGGGASDHRAGKEVVVDVPPGPQEEDAATESEEDEYFNFCSDFFGPASIVESSAIRSRDQVPHPKDIPNRGEIFDNERLEKIWWDRIVKIDKLKNPSMVFSMFALTTMNSCDRRKQNSANRQRGVLMGFVVEKLTTRLKSDKKTPADSLNYEKAETKKLREEKEDLLKKLQETNSVAQNLQEVINKKEDEMRRLQIEVKDKTLVVHEISRITRDKHQEVERLRSRRAKIELELGRLEIKDQEKTMILNETIYITKENAKDIRLWEERYEKTIASHNDEIEKLDSRLAEQVAENKQLREASTRNQEDMKSTKINLQDNILLLNNILGELRGEGKTPQEDTIAAHISTIGEQVGTL</sequence>
<dbReference type="EMBL" id="FO203436">
    <property type="protein sequence ID" value="CCI55290.1"/>
    <property type="molecule type" value="Genomic_DNA"/>
</dbReference>
<evidence type="ECO:0000313" key="2">
    <source>
        <dbReference type="EMBL" id="CCI55290.1"/>
    </source>
</evidence>
<name>L0P1Y4_PHYED</name>
<evidence type="ECO:0000256" key="1">
    <source>
        <dbReference type="SAM" id="Coils"/>
    </source>
</evidence>
<reference evidence="2" key="1">
    <citation type="submission" date="2012-05" db="EMBL/GenBank/DDBJ databases">
        <authorList>
            <person name="Han B."/>
            <person name="Lu Y."/>
            <person name="Feng Q."/>
            <person name="Zhao Q."/>
            <person name="Lu T.T."/>
            <person name="Li Y."/>
            <person name="Liu K.Y."/>
            <person name="Huang X.H."/>
            <person name="Fan D.L."/>
            <person name="Weng Q.J."/>
            <person name="Zhang L."/>
            <person name="Lu Y.Q."/>
            <person name="Guo Y.L."/>
            <person name="Li W.J."/>
            <person name="Zhou C.C."/>
            <person name="Lu H.Y."/>
            <person name="Huang T."/>
            <person name="Zhu C.R."/>
            <person name="Zhao Y."/>
            <person name="Hu T."/>
            <person name="Yao N."/>
        </authorList>
    </citation>
    <scope>NUCLEOTIDE SEQUENCE</scope>
</reference>
<organism evidence="2">
    <name type="scientific">Phyllostachys edulis</name>
    <name type="common">Tortoise shell bamboo</name>
    <name type="synonym">Bambusa edulis</name>
    <dbReference type="NCBI Taxonomy" id="38705"/>
    <lineage>
        <taxon>Eukaryota</taxon>
        <taxon>Viridiplantae</taxon>
        <taxon>Streptophyta</taxon>
        <taxon>Embryophyta</taxon>
        <taxon>Tracheophyta</taxon>
        <taxon>Spermatophyta</taxon>
        <taxon>Magnoliopsida</taxon>
        <taxon>Liliopsida</taxon>
        <taxon>Poales</taxon>
        <taxon>Poaceae</taxon>
        <taxon>BOP clade</taxon>
        <taxon>Bambusoideae</taxon>
        <taxon>Arundinarodae</taxon>
        <taxon>Arundinarieae</taxon>
        <taxon>Arundinariinae</taxon>
        <taxon>Phyllostachys</taxon>
    </lineage>
</organism>
<gene>
    <name evidence="2" type="primary">PH01B001G05.13</name>
</gene>
<dbReference type="AlphaFoldDB" id="L0P1Y4"/>
<feature type="coiled-coil region" evidence="1">
    <location>
        <begin position="638"/>
        <end position="672"/>
    </location>
</feature>
<protein>
    <submittedName>
        <fullName evidence="2">PH01B001G05.13 protein</fullName>
    </submittedName>
</protein>